<feature type="compositionally biased region" description="Polar residues" evidence="1">
    <location>
        <begin position="209"/>
        <end position="223"/>
    </location>
</feature>
<organism evidence="2 3">
    <name type="scientific">Ciona savignyi</name>
    <name type="common">Pacific transparent sea squirt</name>
    <dbReference type="NCBI Taxonomy" id="51511"/>
    <lineage>
        <taxon>Eukaryota</taxon>
        <taxon>Metazoa</taxon>
        <taxon>Chordata</taxon>
        <taxon>Tunicata</taxon>
        <taxon>Ascidiacea</taxon>
        <taxon>Phlebobranchia</taxon>
        <taxon>Cionidae</taxon>
        <taxon>Ciona</taxon>
    </lineage>
</organism>
<dbReference type="GeneTree" id="ENSGT00390000017397"/>
<dbReference type="OMA" id="NINLNWG"/>
<dbReference type="Proteomes" id="UP000007875">
    <property type="component" value="Unassembled WGS sequence"/>
</dbReference>
<feature type="compositionally biased region" description="Basic residues" evidence="1">
    <location>
        <begin position="157"/>
        <end position="169"/>
    </location>
</feature>
<protein>
    <submittedName>
        <fullName evidence="2">Uncharacterized protein</fullName>
    </submittedName>
</protein>
<proteinExistence type="predicted"/>
<dbReference type="PANTHER" id="PTHR21844">
    <property type="entry name" value="AKT1 SUBSTRATE 1 PROTEIN"/>
    <property type="match status" value="1"/>
</dbReference>
<accession>H2YLT9</accession>
<dbReference type="PANTHER" id="PTHR21844:SF2">
    <property type="entry name" value="PROLINE-RICH AKT1 SUBSTRATE 1"/>
    <property type="match status" value="1"/>
</dbReference>
<feature type="region of interest" description="Disordered" evidence="1">
    <location>
        <begin position="302"/>
        <end position="321"/>
    </location>
</feature>
<reference evidence="2" key="3">
    <citation type="submission" date="2025-09" db="UniProtKB">
        <authorList>
            <consortium name="Ensembl"/>
        </authorList>
    </citation>
    <scope>IDENTIFICATION</scope>
</reference>
<dbReference type="HOGENOM" id="CLU_834073_0_0_1"/>
<dbReference type="Ensembl" id="ENSCSAVT00000006370.1">
    <property type="protein sequence ID" value="ENSCSAVP00000006291.1"/>
    <property type="gene ID" value="ENSCSAVG00000003768.1"/>
</dbReference>
<dbReference type="GO" id="GO:0048011">
    <property type="term" value="P:neurotrophin TRK receptor signaling pathway"/>
    <property type="evidence" value="ECO:0007669"/>
    <property type="project" value="InterPro"/>
</dbReference>
<dbReference type="AlphaFoldDB" id="H2YLT9"/>
<dbReference type="GO" id="GO:0005737">
    <property type="term" value="C:cytoplasm"/>
    <property type="evidence" value="ECO:0007669"/>
    <property type="project" value="TreeGrafter"/>
</dbReference>
<dbReference type="FunCoup" id="H2YLT9">
    <property type="interactions" value="21"/>
</dbReference>
<feature type="compositionally biased region" description="Acidic residues" evidence="1">
    <location>
        <begin position="174"/>
        <end position="205"/>
    </location>
</feature>
<feature type="compositionally biased region" description="Basic and acidic residues" evidence="1">
    <location>
        <begin position="307"/>
        <end position="321"/>
    </location>
</feature>
<evidence type="ECO:0000313" key="3">
    <source>
        <dbReference type="Proteomes" id="UP000007875"/>
    </source>
</evidence>
<reference evidence="2" key="2">
    <citation type="submission" date="2025-08" db="UniProtKB">
        <authorList>
            <consortium name="Ensembl"/>
        </authorList>
    </citation>
    <scope>IDENTIFICATION</scope>
</reference>
<evidence type="ECO:0000256" key="1">
    <source>
        <dbReference type="SAM" id="MobiDB-lite"/>
    </source>
</evidence>
<dbReference type="InParanoid" id="H2YLT9"/>
<evidence type="ECO:0000313" key="2">
    <source>
        <dbReference type="Ensembl" id="ENSCSAVP00000006291.1"/>
    </source>
</evidence>
<dbReference type="STRING" id="51511.ENSCSAVP00000006291"/>
<feature type="region of interest" description="Disordered" evidence="1">
    <location>
        <begin position="123"/>
        <end position="223"/>
    </location>
</feature>
<feature type="compositionally biased region" description="Polar residues" evidence="1">
    <location>
        <begin position="129"/>
        <end position="145"/>
    </location>
</feature>
<reference evidence="3" key="1">
    <citation type="submission" date="2003-08" db="EMBL/GenBank/DDBJ databases">
        <authorList>
            <person name="Birren B."/>
            <person name="Nusbaum C."/>
            <person name="Abebe A."/>
            <person name="Abouelleil A."/>
            <person name="Adekoya E."/>
            <person name="Ait-zahra M."/>
            <person name="Allen N."/>
            <person name="Allen T."/>
            <person name="An P."/>
            <person name="Anderson M."/>
            <person name="Anderson S."/>
            <person name="Arachchi H."/>
            <person name="Armbruster J."/>
            <person name="Bachantsang P."/>
            <person name="Baldwin J."/>
            <person name="Barry A."/>
            <person name="Bayul T."/>
            <person name="Blitshsteyn B."/>
            <person name="Bloom T."/>
            <person name="Blye J."/>
            <person name="Boguslavskiy L."/>
            <person name="Borowsky M."/>
            <person name="Boukhgalter B."/>
            <person name="Brunache A."/>
            <person name="Butler J."/>
            <person name="Calixte N."/>
            <person name="Calvo S."/>
            <person name="Camarata J."/>
            <person name="Campo K."/>
            <person name="Chang J."/>
            <person name="Cheshatsang Y."/>
            <person name="Citroen M."/>
            <person name="Collymore A."/>
            <person name="Considine T."/>
            <person name="Cook A."/>
            <person name="Cooke P."/>
            <person name="Corum B."/>
            <person name="Cuomo C."/>
            <person name="David R."/>
            <person name="Dawoe T."/>
            <person name="Degray S."/>
            <person name="Dodge S."/>
            <person name="Dooley K."/>
            <person name="Dorje P."/>
            <person name="Dorjee K."/>
            <person name="Dorris L."/>
            <person name="Duffey N."/>
            <person name="Dupes A."/>
            <person name="Elkins T."/>
            <person name="Engels R."/>
            <person name="Erickson J."/>
            <person name="Farina A."/>
            <person name="Faro S."/>
            <person name="Ferreira P."/>
            <person name="Fischer H."/>
            <person name="Fitzgerald M."/>
            <person name="Foley K."/>
            <person name="Gage D."/>
            <person name="Galagan J."/>
            <person name="Gearin G."/>
            <person name="Gnerre S."/>
            <person name="Gnirke A."/>
            <person name="Goyette A."/>
            <person name="Graham J."/>
            <person name="Grandbois E."/>
            <person name="Gyaltsen K."/>
            <person name="Hafez N."/>
            <person name="Hagopian D."/>
            <person name="Hagos B."/>
            <person name="Hall J."/>
            <person name="Hatcher B."/>
            <person name="Heller A."/>
            <person name="Higgins H."/>
            <person name="Honan T."/>
            <person name="Horn A."/>
            <person name="Houde N."/>
            <person name="Hughes L."/>
            <person name="Hulme W."/>
            <person name="Husby E."/>
            <person name="Iliev I."/>
            <person name="Jaffe D."/>
            <person name="Jones C."/>
            <person name="Kamal M."/>
            <person name="Kamat A."/>
            <person name="Kamvysselis M."/>
            <person name="Karlsson E."/>
            <person name="Kells C."/>
            <person name="Kieu A."/>
            <person name="Kisner P."/>
            <person name="Kodira C."/>
            <person name="Kulbokas E."/>
            <person name="Labutti K."/>
            <person name="Lama D."/>
            <person name="Landers T."/>
            <person name="Leger J."/>
            <person name="Levine S."/>
            <person name="Lewis D."/>
            <person name="Lewis T."/>
            <person name="Lindblad-toh K."/>
            <person name="Liu X."/>
            <person name="Lokyitsang T."/>
            <person name="Lokyitsang Y."/>
            <person name="Lucien O."/>
            <person name="Lui A."/>
            <person name="Ma L.J."/>
            <person name="Mabbitt R."/>
            <person name="Macdonald J."/>
            <person name="Maclean C."/>
            <person name="Major J."/>
            <person name="Manning J."/>
            <person name="Marabella R."/>
            <person name="Maru K."/>
            <person name="Matthews C."/>
            <person name="Mauceli E."/>
            <person name="Mccarthy M."/>
            <person name="Mcdonough S."/>
            <person name="Mcghee T."/>
            <person name="Meldrim J."/>
            <person name="Meneus L."/>
            <person name="Mesirov J."/>
            <person name="Mihalev A."/>
            <person name="Mihova T."/>
            <person name="Mikkelsen T."/>
            <person name="Mlenga V."/>
            <person name="Moru K."/>
            <person name="Mozes J."/>
            <person name="Mulrain L."/>
            <person name="Munson G."/>
            <person name="Naylor J."/>
            <person name="Newes C."/>
            <person name="Nguyen C."/>
            <person name="Nguyen N."/>
            <person name="Nguyen T."/>
            <person name="Nicol R."/>
            <person name="Nielsen C."/>
            <person name="Nizzari M."/>
            <person name="Norbu C."/>
            <person name="Norbu N."/>
            <person name="O'donnell P."/>
            <person name="Okoawo O."/>
            <person name="O'leary S."/>
            <person name="Omotosho B."/>
            <person name="O'neill K."/>
            <person name="Osman S."/>
            <person name="Parker S."/>
            <person name="Perrin D."/>
            <person name="Phunkhang P."/>
            <person name="Piqani B."/>
            <person name="Purcell S."/>
            <person name="Rachupka T."/>
            <person name="Ramasamy U."/>
            <person name="Rameau R."/>
            <person name="Ray V."/>
            <person name="Raymond C."/>
            <person name="Retta R."/>
            <person name="Richardson S."/>
            <person name="Rise C."/>
            <person name="Rodriguez J."/>
            <person name="Rogers J."/>
            <person name="Rogov P."/>
            <person name="Rutman M."/>
            <person name="Schupbach R."/>
            <person name="Seaman C."/>
            <person name="Settipalli S."/>
            <person name="Sharpe T."/>
            <person name="Sheridan J."/>
            <person name="Sherpa N."/>
            <person name="Shi J."/>
            <person name="Smirnov S."/>
            <person name="Smith C."/>
            <person name="Sougnez C."/>
            <person name="Spencer B."/>
            <person name="Stalker J."/>
            <person name="Stange-thomann N."/>
            <person name="Stavropoulos S."/>
            <person name="Stetson K."/>
            <person name="Stone C."/>
            <person name="Stone S."/>
            <person name="Stubbs M."/>
            <person name="Talamas J."/>
            <person name="Tchuinga P."/>
            <person name="Tenzing P."/>
            <person name="Tesfaye S."/>
            <person name="Theodore J."/>
            <person name="Thoulutsang Y."/>
            <person name="Topham K."/>
            <person name="Towey S."/>
            <person name="Tsamla T."/>
            <person name="Tsomo N."/>
            <person name="Vallee D."/>
            <person name="Vassiliev H."/>
            <person name="Venkataraman V."/>
            <person name="Vinson J."/>
            <person name="Vo A."/>
            <person name="Wade C."/>
            <person name="Wang S."/>
            <person name="Wangchuk T."/>
            <person name="Wangdi T."/>
            <person name="Whittaker C."/>
            <person name="Wilkinson J."/>
            <person name="Wu Y."/>
            <person name="Wyman D."/>
            <person name="Yadav S."/>
            <person name="Yang S."/>
            <person name="Yang X."/>
            <person name="Yeager S."/>
            <person name="Yee E."/>
            <person name="Young G."/>
            <person name="Zainoun J."/>
            <person name="Zembeck L."/>
            <person name="Zimmer A."/>
            <person name="Zody M."/>
            <person name="Lander E."/>
        </authorList>
    </citation>
    <scope>NUCLEOTIDE SEQUENCE [LARGE SCALE GENOMIC DNA]</scope>
</reference>
<dbReference type="InterPro" id="IPR026682">
    <property type="entry name" value="AKT1S1"/>
</dbReference>
<dbReference type="GO" id="GO:0032007">
    <property type="term" value="P:negative regulation of TOR signaling"/>
    <property type="evidence" value="ECO:0007669"/>
    <property type="project" value="InterPro"/>
</dbReference>
<name>H2YLT9_CIOSA</name>
<sequence length="321" mass="35668">MDSDMNDTQKQSWKVLKHAVDKYSQSTGAEVAIATTFFPGSTDNDISFNQSNPQTAVYGHGTLFHKVRNSLDVTPHEEWILPEKSIDNADVYNAMQIPINRKQQQPSMARWVASSFRTLKLEPEPSHLSHGSSGSTCITPPSMQDSPLHGGKEKPRSGRRKSKQKKSKKSILTDEFELDDNLLFDNPDDAPSSDEESDDSDESDEGTSRYPSYNAPPSSRMLNSASHDQIASSLPVNINLNWGHRSDVPRFRANRGPHPPAFNQSKLVTTAPKIVKADKTPQLDTMMASMQALARSVTDDSSLIFGDRPRPRTHAETGMKY</sequence>
<keyword evidence="3" id="KW-1185">Reference proteome</keyword>